<dbReference type="GeneID" id="28732034"/>
<dbReference type="EMBL" id="LFJN01000020">
    <property type="protein sequence ID" value="KPI38226.1"/>
    <property type="molecule type" value="Genomic_DNA"/>
</dbReference>
<dbReference type="SUPFAM" id="SSF50249">
    <property type="entry name" value="Nucleic acid-binding proteins"/>
    <property type="match status" value="1"/>
</dbReference>
<feature type="region of interest" description="Disordered" evidence="3">
    <location>
        <begin position="112"/>
        <end position="137"/>
    </location>
</feature>
<evidence type="ECO:0000256" key="3">
    <source>
        <dbReference type="SAM" id="MobiDB-lite"/>
    </source>
</evidence>
<dbReference type="GO" id="GO:0003723">
    <property type="term" value="F:RNA binding"/>
    <property type="evidence" value="ECO:0007669"/>
    <property type="project" value="UniProtKB-KW"/>
</dbReference>
<dbReference type="STRING" id="1664694.A0A0N1H1V0"/>
<accession>A0A0N1H1V0</accession>
<dbReference type="SMART" id="SM00652">
    <property type="entry name" value="eIF1a"/>
    <property type="match status" value="1"/>
</dbReference>
<evidence type="ECO:0000256" key="2">
    <source>
        <dbReference type="ARBA" id="ARBA00022884"/>
    </source>
</evidence>
<comment type="similarity">
    <text evidence="1">Belongs to the EIF1AD family.</text>
</comment>
<comment type="caution">
    <text evidence="5">The sequence shown here is derived from an EMBL/GenBank/DDBJ whole genome shotgun (WGS) entry which is preliminary data.</text>
</comment>
<organism evidence="5 6">
    <name type="scientific">Cyphellophora attinorum</name>
    <dbReference type="NCBI Taxonomy" id="1664694"/>
    <lineage>
        <taxon>Eukaryota</taxon>
        <taxon>Fungi</taxon>
        <taxon>Dikarya</taxon>
        <taxon>Ascomycota</taxon>
        <taxon>Pezizomycotina</taxon>
        <taxon>Eurotiomycetes</taxon>
        <taxon>Chaetothyriomycetidae</taxon>
        <taxon>Chaetothyriales</taxon>
        <taxon>Cyphellophoraceae</taxon>
        <taxon>Cyphellophora</taxon>
    </lineage>
</organism>
<reference evidence="5 6" key="1">
    <citation type="submission" date="2015-06" db="EMBL/GenBank/DDBJ databases">
        <title>Draft genome of the ant-associated black yeast Phialophora attae CBS 131958.</title>
        <authorList>
            <person name="Moreno L.F."/>
            <person name="Stielow B.J."/>
            <person name="de Hoog S."/>
            <person name="Vicente V.A."/>
            <person name="Weiss V.A."/>
            <person name="de Vries M."/>
            <person name="Cruz L.M."/>
            <person name="Souza E.M."/>
        </authorList>
    </citation>
    <scope>NUCLEOTIDE SEQUENCE [LARGE SCALE GENOMIC DNA]</scope>
    <source>
        <strain evidence="5 6">CBS 131958</strain>
    </source>
</reference>
<protein>
    <submittedName>
        <fullName evidence="5">S1-like domain-containing protein</fullName>
    </submittedName>
</protein>
<dbReference type="Gene3D" id="2.40.50.140">
    <property type="entry name" value="Nucleic acid-binding proteins"/>
    <property type="match status" value="1"/>
</dbReference>
<dbReference type="OrthoDB" id="1738325at2759"/>
<evidence type="ECO:0000259" key="4">
    <source>
        <dbReference type="Pfam" id="PF01176"/>
    </source>
</evidence>
<dbReference type="InterPro" id="IPR006196">
    <property type="entry name" value="RNA-binding_domain_S1_IF1"/>
</dbReference>
<feature type="domain" description="S1-like" evidence="4">
    <location>
        <begin position="26"/>
        <end position="91"/>
    </location>
</feature>
<dbReference type="AlphaFoldDB" id="A0A0N1H1V0"/>
<dbReference type="GO" id="GO:0003743">
    <property type="term" value="F:translation initiation factor activity"/>
    <property type="evidence" value="ECO:0007669"/>
    <property type="project" value="InterPro"/>
</dbReference>
<proteinExistence type="inferred from homology"/>
<dbReference type="PANTHER" id="PTHR21641:SF0">
    <property type="entry name" value="RNA-BINDING PROTEIN EIF1AD-RELATED"/>
    <property type="match status" value="1"/>
</dbReference>
<keyword evidence="2" id="KW-0694">RNA-binding</keyword>
<dbReference type="GO" id="GO:0005634">
    <property type="term" value="C:nucleus"/>
    <property type="evidence" value="ECO:0007669"/>
    <property type="project" value="TreeGrafter"/>
</dbReference>
<dbReference type="InterPro" id="IPR039294">
    <property type="entry name" value="EIF1AD"/>
</dbReference>
<dbReference type="Proteomes" id="UP000038010">
    <property type="component" value="Unassembled WGS sequence"/>
</dbReference>
<evidence type="ECO:0000256" key="1">
    <source>
        <dbReference type="ARBA" id="ARBA00007340"/>
    </source>
</evidence>
<dbReference type="InterPro" id="IPR001253">
    <property type="entry name" value="TIF_eIF-1A"/>
</dbReference>
<sequence length="137" mass="15231">MGPPRRKLQATVEDTLTPPESIPASQCIAQIVGAKGKNLYQVRTGALQVLLVELEAKFRSTIWLKRGGYVLIDTSTLADRDNKINGEIVNVVRDEKAWRKASFWPEAFAKKSASLDSDEDESTVGKMPPSDDEDEQR</sequence>
<dbReference type="VEuPathDB" id="FungiDB:AB675_1132"/>
<dbReference type="Pfam" id="PF01176">
    <property type="entry name" value="eIF-1a"/>
    <property type="match status" value="1"/>
</dbReference>
<dbReference type="PANTHER" id="PTHR21641">
    <property type="entry name" value="TRANSLATION INITIATION FACTOR-RELATED"/>
    <property type="match status" value="1"/>
</dbReference>
<gene>
    <name evidence="5" type="ORF">AB675_1132</name>
</gene>
<evidence type="ECO:0000313" key="6">
    <source>
        <dbReference type="Proteomes" id="UP000038010"/>
    </source>
</evidence>
<keyword evidence="6" id="KW-1185">Reference proteome</keyword>
<evidence type="ECO:0000313" key="5">
    <source>
        <dbReference type="EMBL" id="KPI38226.1"/>
    </source>
</evidence>
<dbReference type="RefSeq" id="XP_017998189.1">
    <property type="nucleotide sequence ID" value="XM_018140165.1"/>
</dbReference>
<dbReference type="InterPro" id="IPR012340">
    <property type="entry name" value="NA-bd_OB-fold"/>
</dbReference>
<name>A0A0N1H1V0_9EURO</name>